<evidence type="ECO:0000313" key="1">
    <source>
        <dbReference type="EMBL" id="UWX62717.1"/>
    </source>
</evidence>
<organism evidence="1 2">
    <name type="scientific">Deinococcus rubellus</name>
    <dbReference type="NCBI Taxonomy" id="1889240"/>
    <lineage>
        <taxon>Bacteria</taxon>
        <taxon>Thermotogati</taxon>
        <taxon>Deinococcota</taxon>
        <taxon>Deinococci</taxon>
        <taxon>Deinococcales</taxon>
        <taxon>Deinococcaceae</taxon>
        <taxon>Deinococcus</taxon>
    </lineage>
</organism>
<dbReference type="RefSeq" id="WP_260559012.1">
    <property type="nucleotide sequence ID" value="NZ_BAABEC010000059.1"/>
</dbReference>
<accession>A0ABY5YCD6</accession>
<evidence type="ECO:0008006" key="3">
    <source>
        <dbReference type="Google" id="ProtNLM"/>
    </source>
</evidence>
<protein>
    <recommendedName>
        <fullName evidence="3">DUF1425 domain-containing protein</fullName>
    </recommendedName>
</protein>
<dbReference type="Proteomes" id="UP001060261">
    <property type="component" value="Chromosome"/>
</dbReference>
<dbReference type="PROSITE" id="PS51257">
    <property type="entry name" value="PROKAR_LIPOPROTEIN"/>
    <property type="match status" value="1"/>
</dbReference>
<reference evidence="1" key="1">
    <citation type="submission" date="2022-09" db="EMBL/GenBank/DDBJ databases">
        <title>genome sequence of Deinococcus rubellus.</title>
        <authorList>
            <person name="Srinivasan S."/>
        </authorList>
    </citation>
    <scope>NUCLEOTIDE SEQUENCE</scope>
    <source>
        <strain evidence="1">Ant6</strain>
    </source>
</reference>
<proteinExistence type="predicted"/>
<evidence type="ECO:0000313" key="2">
    <source>
        <dbReference type="Proteomes" id="UP001060261"/>
    </source>
</evidence>
<dbReference type="EMBL" id="CP104213">
    <property type="protein sequence ID" value="UWX62717.1"/>
    <property type="molecule type" value="Genomic_DNA"/>
</dbReference>
<gene>
    <name evidence="1" type="ORF">N0D28_08015</name>
</gene>
<sequence>MIRLAPLLLCGLLLCGCRYNFIPVIPAPVQVALPLKVTQASLQRQGELLVVSARVDGPMPPDYLSVVWFAGDRELGRDSRYLDAQHRDAEFELKAATKADYRAMLLYGGTLLRQLDLRETDSLK</sequence>
<name>A0ABY5YCD6_9DEIO</name>
<keyword evidence="2" id="KW-1185">Reference proteome</keyword>